<dbReference type="EMBL" id="ADBJ01000020">
    <property type="protein sequence ID" value="EFA82282.1"/>
    <property type="molecule type" value="Genomic_DNA"/>
</dbReference>
<proteinExistence type="predicted"/>
<evidence type="ECO:0000259" key="1">
    <source>
        <dbReference type="PROSITE" id="PS50181"/>
    </source>
</evidence>
<dbReference type="SUPFAM" id="SSF81383">
    <property type="entry name" value="F-box domain"/>
    <property type="match status" value="1"/>
</dbReference>
<dbReference type="InterPro" id="IPR001810">
    <property type="entry name" value="F-box_dom"/>
</dbReference>
<dbReference type="Proteomes" id="UP000001396">
    <property type="component" value="Unassembled WGS sequence"/>
</dbReference>
<dbReference type="GeneID" id="31360193"/>
<dbReference type="Gene3D" id="3.40.50.880">
    <property type="match status" value="1"/>
</dbReference>
<dbReference type="FunCoup" id="D3B8B4">
    <property type="interactions" value="805"/>
</dbReference>
<sequence length="344" mass="38859">MEEDEIIFDYICLEIDRINKPVSLDLLPIEVFYLIIDSMDSKDIFTHFQYVSKTIFNNCQDEFFWRQKCIKKFGHTPKFKCRMANDPRSWKQFYVENSRDKYLVVGAELYGERLLDVQEQLRANGLVNVDTANVNGFRKLPELLNYDAILFFSYCGFHQTHVGDRLADFVDAGGGVVLGTYSHCGGGNRLEGRWMKDQYDPIAGGVTNRTYQLRMGRVVYEGHPIMEDVTNFHGGQQSSHSDGPLSKHSVLIATWENGRPLVAELCNDKMKGKIVSLNFYPPSSASVTDSWPKNSDGGKLLCNALKYVRISTPSAIQSRNNLMIDQLPSGSSTSSSAISPHLKL</sequence>
<gene>
    <name evidence="2" type="ORF">PPL_04706</name>
</gene>
<protein>
    <recommendedName>
        <fullName evidence="1">F-box domain-containing protein</fullName>
    </recommendedName>
</protein>
<dbReference type="OMA" id="AAYSNCG"/>
<dbReference type="InterPro" id="IPR029062">
    <property type="entry name" value="Class_I_gatase-like"/>
</dbReference>
<name>D3B8B4_HETP5</name>
<dbReference type="InterPro" id="IPR036047">
    <property type="entry name" value="F-box-like_dom_sf"/>
</dbReference>
<dbReference type="InParanoid" id="D3B8B4"/>
<dbReference type="PROSITE" id="PS50181">
    <property type="entry name" value="FBOX"/>
    <property type="match status" value="1"/>
</dbReference>
<evidence type="ECO:0000313" key="2">
    <source>
        <dbReference type="EMBL" id="EFA82282.1"/>
    </source>
</evidence>
<accession>D3B8B4</accession>
<dbReference type="RefSeq" id="XP_020434399.1">
    <property type="nucleotide sequence ID" value="XM_020575604.1"/>
</dbReference>
<dbReference type="AlphaFoldDB" id="D3B8B4"/>
<dbReference type="SUPFAM" id="SSF52317">
    <property type="entry name" value="Class I glutamine amidotransferase-like"/>
    <property type="match status" value="1"/>
</dbReference>
<reference evidence="2 3" key="1">
    <citation type="journal article" date="2011" name="Genome Res.">
        <title>Phylogeny-wide analysis of social amoeba genomes highlights ancient origins for complex intercellular communication.</title>
        <authorList>
            <person name="Heidel A.J."/>
            <person name="Lawal H.M."/>
            <person name="Felder M."/>
            <person name="Schilde C."/>
            <person name="Helps N.R."/>
            <person name="Tunggal B."/>
            <person name="Rivero F."/>
            <person name="John U."/>
            <person name="Schleicher M."/>
            <person name="Eichinger L."/>
            <person name="Platzer M."/>
            <person name="Noegel A.A."/>
            <person name="Schaap P."/>
            <person name="Gloeckner G."/>
        </authorList>
    </citation>
    <scope>NUCLEOTIDE SEQUENCE [LARGE SCALE GENOMIC DNA]</scope>
    <source>
        <strain evidence="3">ATCC 26659 / Pp 5 / PN500</strain>
    </source>
</reference>
<organism evidence="2 3">
    <name type="scientific">Heterostelium pallidum (strain ATCC 26659 / Pp 5 / PN500)</name>
    <name type="common">Cellular slime mold</name>
    <name type="synonym">Polysphondylium pallidum</name>
    <dbReference type="NCBI Taxonomy" id="670386"/>
    <lineage>
        <taxon>Eukaryota</taxon>
        <taxon>Amoebozoa</taxon>
        <taxon>Evosea</taxon>
        <taxon>Eumycetozoa</taxon>
        <taxon>Dictyostelia</taxon>
        <taxon>Acytosteliales</taxon>
        <taxon>Acytosteliaceae</taxon>
        <taxon>Heterostelium</taxon>
    </lineage>
</organism>
<keyword evidence="3" id="KW-1185">Reference proteome</keyword>
<evidence type="ECO:0000313" key="3">
    <source>
        <dbReference type="Proteomes" id="UP000001396"/>
    </source>
</evidence>
<comment type="caution">
    <text evidence="2">The sequence shown here is derived from an EMBL/GenBank/DDBJ whole genome shotgun (WGS) entry which is preliminary data.</text>
</comment>
<feature type="domain" description="F-box" evidence="1">
    <location>
        <begin position="21"/>
        <end position="68"/>
    </location>
</feature>